<reference evidence="2 3" key="1">
    <citation type="submission" date="2017-01" db="EMBL/GenBank/DDBJ databases">
        <authorList>
            <person name="Mah S.A."/>
            <person name="Swanson W.J."/>
            <person name="Moy G.W."/>
            <person name="Vacquier V.D."/>
        </authorList>
    </citation>
    <scope>NUCLEOTIDE SEQUENCE [LARGE SCALE GENOMIC DNA]</scope>
    <source>
        <strain evidence="2 3">RU36E</strain>
    </source>
</reference>
<protein>
    <recommendedName>
        <fullName evidence="4">DUF2066 domain-containing protein</fullName>
    </recommendedName>
</protein>
<dbReference type="Proteomes" id="UP000185841">
    <property type="component" value="Unassembled WGS sequence"/>
</dbReference>
<dbReference type="EMBL" id="FTMP01000005">
    <property type="protein sequence ID" value="SIQ55277.1"/>
    <property type="molecule type" value="Genomic_DNA"/>
</dbReference>
<feature type="chain" id="PRO_5012365208" description="DUF2066 domain-containing protein" evidence="1">
    <location>
        <begin position="18"/>
        <end position="295"/>
    </location>
</feature>
<accession>A0A1N6TPT3</accession>
<organism evidence="2 3">
    <name type="scientific">Aquipseudomonas alcaligenes</name>
    <name type="common">Pseudomonas alcaligenes</name>
    <dbReference type="NCBI Taxonomy" id="43263"/>
    <lineage>
        <taxon>Bacteria</taxon>
        <taxon>Pseudomonadati</taxon>
        <taxon>Pseudomonadota</taxon>
        <taxon>Gammaproteobacteria</taxon>
        <taxon>Pseudomonadales</taxon>
        <taxon>Pseudomonadaceae</taxon>
        <taxon>Aquipseudomonas</taxon>
    </lineage>
</organism>
<evidence type="ECO:0000256" key="1">
    <source>
        <dbReference type="SAM" id="SignalP"/>
    </source>
</evidence>
<proteinExistence type="predicted"/>
<gene>
    <name evidence="2" type="ORF">SAMN05878282_105130</name>
</gene>
<sequence length="295" mass="32197">MRKHLLWLLCVALPAGAQDWLALTLYPGGELYQAEHLQRLVGATQNLWQVKDAQGHTPIQSLDSLASTNAIAVQGDDVRFRRLIETRELTPAGLKTLAGLVERHPLLGPRLVTAAGDGTHFWLRLARPYAEADKAELLLSYAKRLAVDFAPGCQVASGAQGALQGYTLQEWTLQAAGPVPPRTTTLQGLQQAATALRQRSLQAYSAADILAYLRQVLNGESGLPASDDEVAQLYLIAESLRSRDLQDLARPDFQRLKLVALGRQRSSAPNLPGYRLEATAQWSSTPNSYLTVDCP</sequence>
<name>A0A1N6TPT3_AQUAC</name>
<evidence type="ECO:0008006" key="4">
    <source>
        <dbReference type="Google" id="ProtNLM"/>
    </source>
</evidence>
<keyword evidence="1" id="KW-0732">Signal</keyword>
<evidence type="ECO:0000313" key="2">
    <source>
        <dbReference type="EMBL" id="SIQ55277.1"/>
    </source>
</evidence>
<feature type="signal peptide" evidence="1">
    <location>
        <begin position="1"/>
        <end position="17"/>
    </location>
</feature>
<dbReference type="AlphaFoldDB" id="A0A1N6TPT3"/>
<dbReference type="RefSeq" id="WP_076426827.1">
    <property type="nucleotide sequence ID" value="NZ_FTMP01000005.1"/>
</dbReference>
<evidence type="ECO:0000313" key="3">
    <source>
        <dbReference type="Proteomes" id="UP000185841"/>
    </source>
</evidence>